<dbReference type="EMBL" id="JAHKSW010000028">
    <property type="protein sequence ID" value="KAG7314438.1"/>
    <property type="molecule type" value="Genomic_DNA"/>
</dbReference>
<dbReference type="AlphaFoldDB" id="A0A9D3N154"/>
<dbReference type="OrthoDB" id="8891580at2759"/>
<dbReference type="Pfam" id="PF13553">
    <property type="entry name" value="FIIND"/>
    <property type="match status" value="1"/>
</dbReference>
<dbReference type="PROSITE" id="PS51830">
    <property type="entry name" value="FIIND"/>
    <property type="match status" value="1"/>
</dbReference>
<evidence type="ECO:0000259" key="3">
    <source>
        <dbReference type="PROSITE" id="PS51830"/>
    </source>
</evidence>
<organism evidence="4 5">
    <name type="scientific">Hemibagrus wyckioides</name>
    <dbReference type="NCBI Taxonomy" id="337641"/>
    <lineage>
        <taxon>Eukaryota</taxon>
        <taxon>Metazoa</taxon>
        <taxon>Chordata</taxon>
        <taxon>Craniata</taxon>
        <taxon>Vertebrata</taxon>
        <taxon>Euteleostomi</taxon>
        <taxon>Actinopterygii</taxon>
        <taxon>Neopterygii</taxon>
        <taxon>Teleostei</taxon>
        <taxon>Ostariophysi</taxon>
        <taxon>Siluriformes</taxon>
        <taxon>Bagridae</taxon>
        <taxon>Hemibagrus</taxon>
    </lineage>
</organism>
<reference evidence="4 5" key="1">
    <citation type="submission" date="2021-06" db="EMBL/GenBank/DDBJ databases">
        <title>Chromosome-level genome assembly of the red-tail catfish (Hemibagrus wyckioides).</title>
        <authorList>
            <person name="Shao F."/>
        </authorList>
    </citation>
    <scope>NUCLEOTIDE SEQUENCE [LARGE SCALE GENOMIC DNA]</scope>
    <source>
        <strain evidence="4">EC202008001</strain>
        <tissue evidence="4">Blood</tissue>
    </source>
</reference>
<evidence type="ECO:0000313" key="5">
    <source>
        <dbReference type="Proteomes" id="UP000824219"/>
    </source>
</evidence>
<evidence type="ECO:0000313" key="4">
    <source>
        <dbReference type="EMBL" id="KAG7314438.1"/>
    </source>
</evidence>
<name>A0A9D3N154_9TELE</name>
<feature type="domain" description="FIIND" evidence="3">
    <location>
        <begin position="26"/>
        <end position="306"/>
    </location>
</feature>
<dbReference type="Proteomes" id="UP000824219">
    <property type="component" value="Linkage Group LG28"/>
</dbReference>
<proteinExistence type="predicted"/>
<evidence type="ECO:0000256" key="1">
    <source>
        <dbReference type="ARBA" id="ARBA00004514"/>
    </source>
</evidence>
<accession>A0A9D3N154</accession>
<comment type="subcellular location">
    <subcellularLocation>
        <location evidence="1">Cytoplasm</location>
        <location evidence="1">Cytosol</location>
    </subcellularLocation>
</comment>
<keyword evidence="2" id="KW-0963">Cytoplasm</keyword>
<keyword evidence="5" id="KW-1185">Reference proteome</keyword>
<comment type="caution">
    <text evidence="4">The sequence shown here is derived from an EMBL/GenBank/DDBJ whole genome shotgun (WGS) entry which is preliminary data.</text>
</comment>
<protein>
    <recommendedName>
        <fullName evidence="3">FIIND domain-containing protein</fullName>
    </recommendedName>
</protein>
<evidence type="ECO:0000256" key="2">
    <source>
        <dbReference type="ARBA" id="ARBA00022490"/>
    </source>
</evidence>
<sequence>MIVEFRVLPVWLLYREQQRKHFEGGYLSFEKVIEKQPEMSVSCVCFSHFGEHNRTDTGCTSILQTLSPGKPSADICHQLKPFTPHLVKNCEEDEYRFFCPCPGPLYNIDGPKDSILRLHFPHCETGKGKAKLAVAHVSDGKVEIIQPQTVTDTHVIINIQSLCPFGLISPWNTNFIRAQVLLFYKKFTEHNKSKLNIHLLPANVPVKEVQKQYKSYTYIVTTASCELKPRTRYKLRCITPDSVLQSELVEFHRDCSPNYHPTFDMLLNIEVTKLTLILLNRRGREVWTPSVVLLTGTEPDSHSLDTAGADFVDEHRETLIQRFPSEMELLKF</sequence>
<gene>
    <name evidence="4" type="ORF">KOW79_021741</name>
</gene>
<dbReference type="GO" id="GO:0005829">
    <property type="term" value="C:cytosol"/>
    <property type="evidence" value="ECO:0007669"/>
    <property type="project" value="UniProtKB-SubCell"/>
</dbReference>
<dbReference type="InterPro" id="IPR025307">
    <property type="entry name" value="FIIND_dom"/>
</dbReference>
<dbReference type="Pfam" id="PF23679">
    <property type="entry name" value="UPA-FIIND"/>
    <property type="match status" value="1"/>
</dbReference>